<dbReference type="Pfam" id="PF20114">
    <property type="entry name" value="DUF6504"/>
    <property type="match status" value="1"/>
</dbReference>
<dbReference type="RefSeq" id="WP_310537109.1">
    <property type="nucleotide sequence ID" value="NZ_BAAAOC010000023.1"/>
</dbReference>
<dbReference type="InterPro" id="IPR045443">
    <property type="entry name" value="DUF6504"/>
</dbReference>
<evidence type="ECO:0000259" key="1">
    <source>
        <dbReference type="Pfam" id="PF20114"/>
    </source>
</evidence>
<gene>
    <name evidence="2" type="ORF">RH857_06225</name>
</gene>
<accession>A0ABU1FST3</accession>
<organism evidence="2 3">
    <name type="scientific">Nesterenkonia flava</name>
    <dbReference type="NCBI Taxonomy" id="469799"/>
    <lineage>
        <taxon>Bacteria</taxon>
        <taxon>Bacillati</taxon>
        <taxon>Actinomycetota</taxon>
        <taxon>Actinomycetes</taxon>
        <taxon>Micrococcales</taxon>
        <taxon>Micrococcaceae</taxon>
        <taxon>Nesterenkonia</taxon>
    </lineage>
</organism>
<dbReference type="EMBL" id="JAVKGT010000012">
    <property type="protein sequence ID" value="MDR5711730.1"/>
    <property type="molecule type" value="Genomic_DNA"/>
</dbReference>
<proteinExistence type="predicted"/>
<dbReference type="Proteomes" id="UP001260872">
    <property type="component" value="Unassembled WGS sequence"/>
</dbReference>
<keyword evidence="3" id="KW-1185">Reference proteome</keyword>
<protein>
    <submittedName>
        <fullName evidence="2">DUF6504 family protein</fullName>
    </submittedName>
</protein>
<name>A0ABU1FST3_9MICC</name>
<evidence type="ECO:0000313" key="3">
    <source>
        <dbReference type="Proteomes" id="UP001260872"/>
    </source>
</evidence>
<sequence length="100" mass="11159">MTAEAAVQHDSATVWTASSGAPERLVWSGRRFRVSARPIPWIDRRPWWHTSTRVPAGRSAEALEQRMWQVQATAEDDGQILIFDLAVAAGPSWPVTGIYD</sequence>
<comment type="caution">
    <text evidence="2">The sequence shown here is derived from an EMBL/GenBank/DDBJ whole genome shotgun (WGS) entry which is preliminary data.</text>
</comment>
<feature type="domain" description="DUF6504" evidence="1">
    <location>
        <begin position="7"/>
        <end position="90"/>
    </location>
</feature>
<evidence type="ECO:0000313" key="2">
    <source>
        <dbReference type="EMBL" id="MDR5711730.1"/>
    </source>
</evidence>
<reference evidence="3" key="1">
    <citation type="submission" date="2023-07" db="EMBL/GenBank/DDBJ databases">
        <title>Description of three actinobacteria isolated from air of manufacturing shop in a pharmaceutical factory.</title>
        <authorList>
            <person name="Zhang D.-F."/>
        </authorList>
    </citation>
    <scope>NUCLEOTIDE SEQUENCE [LARGE SCALE GENOMIC DNA]</scope>
    <source>
        <strain evidence="3">CCTCC AB 207010</strain>
    </source>
</reference>